<proteinExistence type="predicted"/>
<geneLocation type="plastid" evidence="1"/>
<evidence type="ECO:0000313" key="1">
    <source>
        <dbReference type="EMBL" id="ADZ47982.2"/>
    </source>
</evidence>
<organism evidence="1">
    <name type="scientific">Mankyua chejuensis</name>
    <dbReference type="NCBI Taxonomy" id="996148"/>
    <lineage>
        <taxon>Eukaryota</taxon>
        <taxon>Viridiplantae</taxon>
        <taxon>Streptophyta</taxon>
        <taxon>Embryophyta</taxon>
        <taxon>Tracheophyta</taxon>
        <taxon>Polypodiopsida</taxon>
        <taxon>Ophioglossidae</taxon>
        <taxon>Ophioglossales</taxon>
        <taxon>Ophioglossaceae</taxon>
        <taxon>Mankyuoideae</taxon>
        <taxon>Mankyua</taxon>
    </lineage>
</organism>
<sequence>MSIRHTIDSENSNEYFPQSLVSPFENLRLYLWRSLLENKAVASNEEFQGTLIYVNSQMTELLERMDVSPLSDLIISMYASQLVIQMTLIHLLKEEDASGSTGVFFTSQRTLKRELIPRGQVDPLARLLESLLTKFKALSEQTIDFFSQNNARLEMLKALLSHMSNSLKNIEDLLNKILTSLDNNLIKMEKRSHYNFLQEDQRGLKEGLFRLEKKLDNLANIIGYFETKQSENSSLTICSALDRISSQLLETPRETAYRVGEEMVGESYYRWDSMVRYFPTLILLFLNKETNPKKRAQVKARLTKYPNDMDFDEKDLTELQKCCKVHLGDLNFVAGNLRCNYVSSHHSKWKTTLFTHTPEDCTKILQAISAIIGEDFDPNQVSYTQGRGPSPVPQRLSNALTRSDIMEDDSPLKMDIYKAVLLLNGAESPITLYRA</sequence>
<dbReference type="EMBL" id="JF343520">
    <property type="protein sequence ID" value="ADZ47982.2"/>
    <property type="molecule type" value="Genomic_DNA"/>
</dbReference>
<gene>
    <name evidence="1" type="primary">ORF436</name>
</gene>
<evidence type="ECO:0000313" key="2">
    <source>
        <dbReference type="EMBL" id="AJJ48612.1"/>
    </source>
</evidence>
<keyword evidence="1" id="KW-0934">Plastid</keyword>
<protein>
    <submittedName>
        <fullName evidence="2">ORF436 protein</fullName>
    </submittedName>
</protein>
<dbReference type="AlphaFoldDB" id="H8Y614"/>
<accession>H8Y614</accession>
<reference evidence="1" key="2">
    <citation type="submission" date="2014-12" db="EMBL/GenBank/DDBJ databases">
        <title>Complete genome sequence of Mankyua chejuense (Ophioglossaceae).</title>
        <authorList>
            <person name="Kim H.T."/>
            <person name="Kim K.J."/>
        </authorList>
    </citation>
    <scope>NUCLEOTIDE SEQUENCE</scope>
</reference>
<keyword evidence="1" id="KW-0150">Chloroplast</keyword>
<reference evidence="2" key="1">
    <citation type="submission" date="2014-11" db="EMBL/GenBank/DDBJ databases">
        <title>The chloroplast genome evolution of eusporangiate ferns and the origin of Mankyua (Ophioglossaceae).</title>
        <authorList>
            <person name="Kim H.T."/>
            <person name="Kim K.-J."/>
        </authorList>
    </citation>
    <scope>NUCLEOTIDE SEQUENCE</scope>
</reference>
<dbReference type="EMBL" id="KP205433">
    <property type="protein sequence ID" value="AJJ48612.1"/>
    <property type="molecule type" value="Genomic_DNA"/>
</dbReference>
<name>H8Y614_9MONI</name>